<dbReference type="InterPro" id="IPR002403">
    <property type="entry name" value="Cyt_P450_E_grp-IV"/>
</dbReference>
<evidence type="ECO:0000256" key="12">
    <source>
        <dbReference type="ARBA" id="ARBA00023136"/>
    </source>
</evidence>
<dbReference type="Pfam" id="PF00067">
    <property type="entry name" value="p450"/>
    <property type="match status" value="1"/>
</dbReference>
<dbReference type="AlphaFoldDB" id="W9BZW6"/>
<dbReference type="STRING" id="1432307.W9BZW6"/>
<evidence type="ECO:0000256" key="8">
    <source>
        <dbReference type="ARBA" id="ARBA00023002"/>
    </source>
</evidence>
<dbReference type="InterPro" id="IPR001128">
    <property type="entry name" value="Cyt_P450"/>
</dbReference>
<evidence type="ECO:0000256" key="10">
    <source>
        <dbReference type="ARBA" id="ARBA00023026"/>
    </source>
</evidence>
<gene>
    <name evidence="14" type="ORF">SBOR_9500</name>
</gene>
<dbReference type="PANTHER" id="PTHR46206:SF5">
    <property type="entry name" value="P450, PUTATIVE (EUROFUNG)-RELATED"/>
    <property type="match status" value="1"/>
</dbReference>
<evidence type="ECO:0000256" key="4">
    <source>
        <dbReference type="ARBA" id="ARBA00022617"/>
    </source>
</evidence>
<dbReference type="Gene3D" id="1.10.630.10">
    <property type="entry name" value="Cytochrome P450"/>
    <property type="match status" value="1"/>
</dbReference>
<keyword evidence="10" id="KW-0843">Virulence</keyword>
<keyword evidence="7" id="KW-1133">Transmembrane helix</keyword>
<evidence type="ECO:0000256" key="2">
    <source>
        <dbReference type="ARBA" id="ARBA00004370"/>
    </source>
</evidence>
<evidence type="ECO:0000313" key="14">
    <source>
        <dbReference type="EMBL" id="ESZ90117.1"/>
    </source>
</evidence>
<keyword evidence="4 13" id="KW-0349">Heme</keyword>
<name>W9BZW6_SCLBF</name>
<dbReference type="GO" id="GO:0005506">
    <property type="term" value="F:iron ion binding"/>
    <property type="evidence" value="ECO:0007669"/>
    <property type="project" value="InterPro"/>
</dbReference>
<dbReference type="EMBL" id="AYSA01000693">
    <property type="protein sequence ID" value="ESZ90117.1"/>
    <property type="molecule type" value="Genomic_DNA"/>
</dbReference>
<feature type="binding site" description="axial binding residue" evidence="13">
    <location>
        <position position="108"/>
    </location>
    <ligand>
        <name>heme</name>
        <dbReference type="ChEBI" id="CHEBI:30413"/>
    </ligand>
    <ligandPart>
        <name>Fe</name>
        <dbReference type="ChEBI" id="CHEBI:18248"/>
    </ligandPart>
</feature>
<keyword evidence="5" id="KW-0812">Transmembrane</keyword>
<sequence>MKWNTPLLDSFLKEVARLHPLQSALAGSLDRKVLSPFTFTDGTHVPAQNYIRVPQQALMLDPKYDPNPAEFDGFRFVQVRDNLAPESYTRLSHPSYIFPFWGSVAHACPGRFYATMMVKMMVAHVLMNYDMKLVDEKASPTFSWGTNVVPNPWMRILIKPKKRVV</sequence>
<comment type="similarity">
    <text evidence="3">Belongs to the cytochrome P450 family.</text>
</comment>
<evidence type="ECO:0000256" key="9">
    <source>
        <dbReference type="ARBA" id="ARBA00023004"/>
    </source>
</evidence>
<protein>
    <submittedName>
        <fullName evidence="14">Putative cytochrome P450</fullName>
    </submittedName>
</protein>
<dbReference type="GO" id="GO:0004497">
    <property type="term" value="F:monooxygenase activity"/>
    <property type="evidence" value="ECO:0007669"/>
    <property type="project" value="UniProtKB-KW"/>
</dbReference>
<keyword evidence="8" id="KW-0560">Oxidoreductase</keyword>
<evidence type="ECO:0000256" key="3">
    <source>
        <dbReference type="ARBA" id="ARBA00010617"/>
    </source>
</evidence>
<evidence type="ECO:0000256" key="13">
    <source>
        <dbReference type="PIRSR" id="PIRSR602403-1"/>
    </source>
</evidence>
<comment type="subcellular location">
    <subcellularLocation>
        <location evidence="2">Membrane</location>
    </subcellularLocation>
</comment>
<dbReference type="PANTHER" id="PTHR46206">
    <property type="entry name" value="CYTOCHROME P450"/>
    <property type="match status" value="1"/>
</dbReference>
<evidence type="ECO:0000256" key="11">
    <source>
        <dbReference type="ARBA" id="ARBA00023033"/>
    </source>
</evidence>
<dbReference type="GO" id="GO:0016020">
    <property type="term" value="C:membrane"/>
    <property type="evidence" value="ECO:0007669"/>
    <property type="project" value="UniProtKB-SubCell"/>
</dbReference>
<keyword evidence="9 13" id="KW-0408">Iron</keyword>
<comment type="cofactor">
    <cofactor evidence="1 13">
        <name>heme</name>
        <dbReference type="ChEBI" id="CHEBI:30413"/>
    </cofactor>
</comment>
<accession>W9BZW6</accession>
<keyword evidence="12" id="KW-0472">Membrane</keyword>
<keyword evidence="6 13" id="KW-0479">Metal-binding</keyword>
<dbReference type="GO" id="GO:0020037">
    <property type="term" value="F:heme binding"/>
    <property type="evidence" value="ECO:0007669"/>
    <property type="project" value="InterPro"/>
</dbReference>
<dbReference type="Proteomes" id="UP000019487">
    <property type="component" value="Unassembled WGS sequence"/>
</dbReference>
<evidence type="ECO:0000256" key="7">
    <source>
        <dbReference type="ARBA" id="ARBA00022989"/>
    </source>
</evidence>
<proteinExistence type="inferred from homology"/>
<evidence type="ECO:0000256" key="1">
    <source>
        <dbReference type="ARBA" id="ARBA00001971"/>
    </source>
</evidence>
<evidence type="ECO:0000256" key="5">
    <source>
        <dbReference type="ARBA" id="ARBA00022692"/>
    </source>
</evidence>
<keyword evidence="15" id="KW-1185">Reference proteome</keyword>
<dbReference type="HOGENOM" id="CLU_1462360_0_0_1"/>
<evidence type="ECO:0000313" key="15">
    <source>
        <dbReference type="Proteomes" id="UP000019487"/>
    </source>
</evidence>
<dbReference type="PRINTS" id="PR00465">
    <property type="entry name" value="EP450IV"/>
</dbReference>
<reference evidence="14 15" key="1">
    <citation type="journal article" date="2014" name="Genome Announc.">
        <title>Draft genome sequence of Sclerotinia borealis, a psychrophilic plant pathogenic fungus.</title>
        <authorList>
            <person name="Mardanov A.V."/>
            <person name="Beletsky A.V."/>
            <person name="Kadnikov V.V."/>
            <person name="Ignatov A.N."/>
            <person name="Ravin N.V."/>
        </authorList>
    </citation>
    <scope>NUCLEOTIDE SEQUENCE [LARGE SCALE GENOMIC DNA]</scope>
    <source>
        <strain evidence="15">F-4157</strain>
    </source>
</reference>
<dbReference type="InterPro" id="IPR036396">
    <property type="entry name" value="Cyt_P450_sf"/>
</dbReference>
<organism evidence="14 15">
    <name type="scientific">Sclerotinia borealis (strain F-4128)</name>
    <dbReference type="NCBI Taxonomy" id="1432307"/>
    <lineage>
        <taxon>Eukaryota</taxon>
        <taxon>Fungi</taxon>
        <taxon>Dikarya</taxon>
        <taxon>Ascomycota</taxon>
        <taxon>Pezizomycotina</taxon>
        <taxon>Leotiomycetes</taxon>
        <taxon>Helotiales</taxon>
        <taxon>Sclerotiniaceae</taxon>
        <taxon>Sclerotinia</taxon>
    </lineage>
</organism>
<dbReference type="SUPFAM" id="SSF48264">
    <property type="entry name" value="Cytochrome P450"/>
    <property type="match status" value="1"/>
</dbReference>
<comment type="caution">
    <text evidence="14">The sequence shown here is derived from an EMBL/GenBank/DDBJ whole genome shotgun (WGS) entry which is preliminary data.</text>
</comment>
<dbReference type="GO" id="GO:0016705">
    <property type="term" value="F:oxidoreductase activity, acting on paired donors, with incorporation or reduction of molecular oxygen"/>
    <property type="evidence" value="ECO:0007669"/>
    <property type="project" value="InterPro"/>
</dbReference>
<dbReference type="OrthoDB" id="1844152at2759"/>
<keyword evidence="11" id="KW-0503">Monooxygenase</keyword>
<evidence type="ECO:0000256" key="6">
    <source>
        <dbReference type="ARBA" id="ARBA00022723"/>
    </source>
</evidence>